<feature type="domain" description="GFO/IDH/MocA-like oxidoreductase" evidence="2">
    <location>
        <begin position="127"/>
        <end position="249"/>
    </location>
</feature>
<dbReference type="Pfam" id="PF22725">
    <property type="entry name" value="GFO_IDH_MocA_C3"/>
    <property type="match status" value="1"/>
</dbReference>
<reference evidence="3 4" key="1">
    <citation type="submission" date="2020-02" db="EMBL/GenBank/DDBJ databases">
        <title>Genome sequence of Roseobacter ponti.</title>
        <authorList>
            <person name="Hollensteiner J."/>
            <person name="Schneider D."/>
            <person name="Poehlein A."/>
            <person name="Daniel R."/>
        </authorList>
    </citation>
    <scope>NUCLEOTIDE SEQUENCE [LARGE SCALE GENOMIC DNA]</scope>
    <source>
        <strain evidence="3 4">DSM 106830</strain>
    </source>
</reference>
<dbReference type="Gene3D" id="3.30.360.10">
    <property type="entry name" value="Dihydrodipicolinate Reductase, domain 2"/>
    <property type="match status" value="1"/>
</dbReference>
<dbReference type="GO" id="GO:0000166">
    <property type="term" value="F:nucleotide binding"/>
    <property type="evidence" value="ECO:0007669"/>
    <property type="project" value="InterPro"/>
</dbReference>
<dbReference type="Proteomes" id="UP000503308">
    <property type="component" value="Chromosome"/>
</dbReference>
<evidence type="ECO:0000259" key="2">
    <source>
        <dbReference type="Pfam" id="PF22725"/>
    </source>
</evidence>
<dbReference type="EMBL" id="CP048788">
    <property type="protein sequence ID" value="QJF52873.1"/>
    <property type="molecule type" value="Genomic_DNA"/>
</dbReference>
<organism evidence="3 4">
    <name type="scientific">Roseobacter ponti</name>
    <dbReference type="NCBI Taxonomy" id="1891787"/>
    <lineage>
        <taxon>Bacteria</taxon>
        <taxon>Pseudomonadati</taxon>
        <taxon>Pseudomonadota</taxon>
        <taxon>Alphaproteobacteria</taxon>
        <taxon>Rhodobacterales</taxon>
        <taxon>Roseobacteraceae</taxon>
        <taxon>Roseobacter</taxon>
    </lineage>
</organism>
<accession>A0A858SYZ5</accession>
<evidence type="ECO:0000313" key="4">
    <source>
        <dbReference type="Proteomes" id="UP000503308"/>
    </source>
</evidence>
<dbReference type="InterPro" id="IPR036291">
    <property type="entry name" value="NAD(P)-bd_dom_sf"/>
</dbReference>
<dbReference type="PANTHER" id="PTHR43377">
    <property type="entry name" value="BILIVERDIN REDUCTASE A"/>
    <property type="match status" value="1"/>
</dbReference>
<dbReference type="RefSeq" id="WP_169642090.1">
    <property type="nucleotide sequence ID" value="NZ_CP048788.1"/>
</dbReference>
<keyword evidence="4" id="KW-1185">Reference proteome</keyword>
<dbReference type="Pfam" id="PF01408">
    <property type="entry name" value="GFO_IDH_MocA"/>
    <property type="match status" value="1"/>
</dbReference>
<dbReference type="InterPro" id="IPR000683">
    <property type="entry name" value="Gfo/Idh/MocA-like_OxRdtase_N"/>
</dbReference>
<name>A0A858SYZ5_9RHOB</name>
<protein>
    <submittedName>
        <fullName evidence="3">Gfo/Idh/MocA family oxidoreductase</fullName>
    </submittedName>
</protein>
<evidence type="ECO:0000313" key="3">
    <source>
        <dbReference type="EMBL" id="QJF52873.1"/>
    </source>
</evidence>
<dbReference type="InterPro" id="IPR051450">
    <property type="entry name" value="Gfo/Idh/MocA_Oxidoreductases"/>
</dbReference>
<sequence length="336" mass="36260">MARRILLISLGSIGRRHLRNVRKMLPDAEICIWRHRPGDTPSEADGAAFVYSAEDALSFAPDAVLISSPASFHAEQCALFCARGIPVFVEKPLEVSQSRLAPLHAALSTGGGKLFVGYVLRFQPVMAALRQALDDGVVGKVRLAHIATGQYLPDWRADADYRDGVSAQAALGGGVLLELSHEVDYARWFFGQPQSVTAETGRFSGLDMDVEDAATMVLGYPDKQVSITVDFLQRVPAMTLKVTGSEGTLHADLITETARISTPAGEQVPDLPKMESGNEMYLRQLDAFLCEAFDDYAPAFEGSRNSPHAGFEDAGAVLGIVDAARLSALEGRRISL</sequence>
<proteinExistence type="predicted"/>
<dbReference type="SUPFAM" id="SSF55347">
    <property type="entry name" value="Glyceraldehyde-3-phosphate dehydrogenase-like, C-terminal domain"/>
    <property type="match status" value="1"/>
</dbReference>
<dbReference type="KEGG" id="rpon:G3256_17690"/>
<dbReference type="PANTHER" id="PTHR43377:SF1">
    <property type="entry name" value="BILIVERDIN REDUCTASE A"/>
    <property type="match status" value="1"/>
</dbReference>
<gene>
    <name evidence="3" type="ORF">G3256_17690</name>
</gene>
<dbReference type="InterPro" id="IPR055170">
    <property type="entry name" value="GFO_IDH_MocA-like_dom"/>
</dbReference>
<dbReference type="Gene3D" id="3.40.50.720">
    <property type="entry name" value="NAD(P)-binding Rossmann-like Domain"/>
    <property type="match status" value="1"/>
</dbReference>
<dbReference type="SUPFAM" id="SSF51735">
    <property type="entry name" value="NAD(P)-binding Rossmann-fold domains"/>
    <property type="match status" value="1"/>
</dbReference>
<dbReference type="AlphaFoldDB" id="A0A858SYZ5"/>
<feature type="domain" description="Gfo/Idh/MocA-like oxidoreductase N-terminal" evidence="1">
    <location>
        <begin position="4"/>
        <end position="118"/>
    </location>
</feature>
<evidence type="ECO:0000259" key="1">
    <source>
        <dbReference type="Pfam" id="PF01408"/>
    </source>
</evidence>